<dbReference type="PROSITE" id="PS00108">
    <property type="entry name" value="PROTEIN_KINASE_ST"/>
    <property type="match status" value="1"/>
</dbReference>
<dbReference type="PROSITE" id="PS00107">
    <property type="entry name" value="PROTEIN_KINASE_ATP"/>
    <property type="match status" value="1"/>
</dbReference>
<dbReference type="Gene3D" id="1.10.510.10">
    <property type="entry name" value="Transferase(Phosphotransferase) domain 1"/>
    <property type="match status" value="2"/>
</dbReference>
<dbReference type="GO" id="GO:0005829">
    <property type="term" value="C:cytosol"/>
    <property type="evidence" value="ECO:0007669"/>
    <property type="project" value="TreeGrafter"/>
</dbReference>
<evidence type="ECO:0000256" key="5">
    <source>
        <dbReference type="ARBA" id="ARBA00037982"/>
    </source>
</evidence>
<dbReference type="SUPFAM" id="SSF55681">
    <property type="entry name" value="Class II aaRS and biotin synthetases"/>
    <property type="match status" value="1"/>
</dbReference>
<organism evidence="9">
    <name type="scientific">Ixodes ricinus</name>
    <name type="common">Common tick</name>
    <name type="synonym">Acarus ricinus</name>
    <dbReference type="NCBI Taxonomy" id="34613"/>
    <lineage>
        <taxon>Eukaryota</taxon>
        <taxon>Metazoa</taxon>
        <taxon>Ecdysozoa</taxon>
        <taxon>Arthropoda</taxon>
        <taxon>Chelicerata</taxon>
        <taxon>Arachnida</taxon>
        <taxon>Acari</taxon>
        <taxon>Parasitiformes</taxon>
        <taxon>Ixodida</taxon>
        <taxon>Ixodoidea</taxon>
        <taxon>Ixodidae</taxon>
        <taxon>Ixodinae</taxon>
        <taxon>Ixodes</taxon>
    </lineage>
</organism>
<keyword evidence="3 9" id="KW-0418">Kinase</keyword>
<comment type="similarity">
    <text evidence="5">Belongs to the protein kinase superfamily. Ser/Thr protein kinase family. GCN2 subfamily.</text>
</comment>
<dbReference type="EMBL" id="GANP01011753">
    <property type="protein sequence ID" value="JAB72715.1"/>
    <property type="molecule type" value="mRNA"/>
</dbReference>
<feature type="region of interest" description="Disordered" evidence="7">
    <location>
        <begin position="75"/>
        <end position="94"/>
    </location>
</feature>
<dbReference type="AlphaFoldDB" id="V5GQM2"/>
<dbReference type="PROSITE" id="PS50011">
    <property type="entry name" value="PROTEIN_KINASE_DOM"/>
    <property type="match status" value="1"/>
</dbReference>
<feature type="binding site" evidence="6">
    <location>
        <position position="132"/>
    </location>
    <ligand>
        <name>ATP</name>
        <dbReference type="ChEBI" id="CHEBI:30616"/>
    </ligand>
</feature>
<evidence type="ECO:0000256" key="4">
    <source>
        <dbReference type="ARBA" id="ARBA00022840"/>
    </source>
</evidence>
<dbReference type="GO" id="GO:0004694">
    <property type="term" value="F:eukaryotic translation initiation factor 2alpha kinase activity"/>
    <property type="evidence" value="ECO:0007669"/>
    <property type="project" value="TreeGrafter"/>
</dbReference>
<dbReference type="GO" id="GO:0005524">
    <property type="term" value="F:ATP binding"/>
    <property type="evidence" value="ECO:0007669"/>
    <property type="project" value="UniProtKB-UniRule"/>
</dbReference>
<dbReference type="InterPro" id="IPR011009">
    <property type="entry name" value="Kinase-like_dom_sf"/>
</dbReference>
<dbReference type="Gene3D" id="3.30.930.10">
    <property type="entry name" value="Bira Bifunctional Protein, Domain 2"/>
    <property type="match status" value="1"/>
</dbReference>
<dbReference type="Pfam" id="PF00069">
    <property type="entry name" value="Pkinase"/>
    <property type="match status" value="2"/>
</dbReference>
<dbReference type="CDD" id="cd14046">
    <property type="entry name" value="STKc_EIF2AK4_GCN2_rpt2"/>
    <property type="match status" value="1"/>
</dbReference>
<proteinExistence type="evidence at transcript level"/>
<dbReference type="GO" id="GO:1990625">
    <property type="term" value="P:negative regulation of cytoplasmic translational initiation in response to stress"/>
    <property type="evidence" value="ECO:0007669"/>
    <property type="project" value="TreeGrafter"/>
</dbReference>
<keyword evidence="2 6" id="KW-0547">Nucleotide-binding</keyword>
<dbReference type="Pfam" id="PF13393">
    <property type="entry name" value="tRNA-synt_His"/>
    <property type="match status" value="1"/>
</dbReference>
<dbReference type="InterPro" id="IPR041715">
    <property type="entry name" value="HisRS-like_core"/>
</dbReference>
<dbReference type="InterPro" id="IPR017441">
    <property type="entry name" value="Protein_kinase_ATP_BS"/>
</dbReference>
<reference evidence="9" key="1">
    <citation type="journal article" date="2015" name="Sci. Rep.">
        <title>Tissue- and time-dependent transcription in Ixodes ricinus salivary glands and midguts when blood feeding on the vertebrate host.</title>
        <authorList>
            <person name="Kotsyfakis M."/>
            <person name="Schwarz A."/>
            <person name="Erhart J."/>
            <person name="Ribeiro J.M."/>
        </authorList>
    </citation>
    <scope>NUCLEOTIDE SEQUENCE</scope>
    <source>
        <tissue evidence="9">Salivary gland and midgut</tissue>
    </source>
</reference>
<dbReference type="PANTHER" id="PTHR11042:SF136">
    <property type="entry name" value="EIF-2-ALPHA KINASE GCN2"/>
    <property type="match status" value="1"/>
</dbReference>
<accession>V5GQM2</accession>
<evidence type="ECO:0000256" key="2">
    <source>
        <dbReference type="ARBA" id="ARBA00022741"/>
    </source>
</evidence>
<evidence type="ECO:0000313" key="9">
    <source>
        <dbReference type="EMBL" id="JAB72715.1"/>
    </source>
</evidence>
<feature type="compositionally biased region" description="Acidic residues" evidence="7">
    <location>
        <begin position="76"/>
        <end position="85"/>
    </location>
</feature>
<name>V5GQM2_IXORI</name>
<protein>
    <submittedName>
        <fullName evidence="9">Putative eukaryotic translation initiation factor 2-alpha kinase 4</fullName>
    </submittedName>
</protein>
<keyword evidence="9" id="KW-0396">Initiation factor</keyword>
<dbReference type="PANTHER" id="PTHR11042">
    <property type="entry name" value="EUKARYOTIC TRANSLATION INITIATION FACTOR 2-ALPHA KINASE EIF2-ALPHA KINASE -RELATED"/>
    <property type="match status" value="1"/>
</dbReference>
<dbReference type="GO" id="GO:0003743">
    <property type="term" value="F:translation initiation factor activity"/>
    <property type="evidence" value="ECO:0007669"/>
    <property type="project" value="UniProtKB-KW"/>
</dbReference>
<keyword evidence="4 6" id="KW-0067">ATP-binding</keyword>
<evidence type="ECO:0000256" key="3">
    <source>
        <dbReference type="ARBA" id="ARBA00022777"/>
    </source>
</evidence>
<evidence type="ECO:0000259" key="8">
    <source>
        <dbReference type="PROSITE" id="PS50011"/>
    </source>
</evidence>
<dbReference type="Gene3D" id="3.30.200.20">
    <property type="entry name" value="Phosphorylase Kinase, domain 1"/>
    <property type="match status" value="1"/>
</dbReference>
<dbReference type="InterPro" id="IPR045864">
    <property type="entry name" value="aa-tRNA-synth_II/BPL/LPL"/>
</dbReference>
<evidence type="ECO:0000256" key="6">
    <source>
        <dbReference type="PROSITE-ProRule" id="PRU10141"/>
    </source>
</evidence>
<keyword evidence="9" id="KW-0648">Protein biosynthesis</keyword>
<sequence>MAKAKKKGDIFQLGKILLSLLQGEPATSTDIPPNLSLDTRDFLERCLASHEPDRWSCEQLLTHPFLVQSGPMIENEALDDEGPDEPDARPLSSVGHSRLQGEFEVLRCLGRGGFGEVFKVRNQLDRRIYAIKRILLNPSSKTLNRKIMREVKLLSRLNHENVVRYYNSWIEVTMQEPSTTTSSGVSVESNKGNSCEWSIQPQAAEESSSSDNVFEFPFGRSSSSDNVVFEGSGQVEAEQSEEPTVAHQARHFQFMFIQMEFCEKSTLRTAIDGGLHRDPSRMWRLFREIIEGLAHIHQQGMIHRDLKPVNIFLDSSDHVKIGDFGLATTALLSRAEVTETHEHTDQVTPGSLTGRVGTTLYTAPELFAPPTGGRIVYSQKVDLYSLGIILFEMSYPVPSTTMERVKLLANLRQPSITLSNQALEQLSAQQVNLIRWLLQHDPAQRPSSGELLASPQLPPPQLQEAKVTEVLRHTVSNPQSKAYKHLVNALFQQETTPVQDYTYDVDMPKGHPLLQSALLFRRVRAALERILCRHGAAPLAIPTLLPKKPEEDDSWVYFMDHGGLIISLPHDMRVPFARYVARCNDACPLRRYAIEKVYRSRKVFGCHPRELHECAFDIVSNNQQSALANCAEVLHLANEVVTEFSELQSRGYSVRLGHTGLLQSLLMYCSVSEDNWPRVYAALRGAQCSSKTQLQQELDSLSLGDQAVALLAQFYEVEDCLQKVSSMYRFVVRQKSTAAASAKQALHELEGLIELCSVFAFHLPMSIVPCLVCDEHLYSGIVFEVVCQSRKKTRRQGRDVLAVGGRYDKLVSSFAVAGATANFCGCRHQLCNRENCAGFSRRR</sequence>
<dbReference type="InterPro" id="IPR008271">
    <property type="entry name" value="Ser/Thr_kinase_AS"/>
</dbReference>
<dbReference type="SMART" id="SM00220">
    <property type="entry name" value="S_TKc"/>
    <property type="match status" value="1"/>
</dbReference>
<keyword evidence="1" id="KW-0808">Transferase</keyword>
<dbReference type="SUPFAM" id="SSF56112">
    <property type="entry name" value="Protein kinase-like (PK-like)"/>
    <property type="match status" value="2"/>
</dbReference>
<dbReference type="InterPro" id="IPR000719">
    <property type="entry name" value="Prot_kinase_dom"/>
</dbReference>
<dbReference type="FunFam" id="3.30.200.20:FF:000856">
    <property type="entry name" value="Kinase, putative"/>
    <property type="match status" value="1"/>
</dbReference>
<feature type="domain" description="Protein kinase" evidence="8">
    <location>
        <begin position="103"/>
        <end position="457"/>
    </location>
</feature>
<dbReference type="InterPro" id="IPR050339">
    <property type="entry name" value="CC_SR_Kinase"/>
</dbReference>
<evidence type="ECO:0000256" key="1">
    <source>
        <dbReference type="ARBA" id="ARBA00022679"/>
    </source>
</evidence>
<evidence type="ECO:0000256" key="7">
    <source>
        <dbReference type="SAM" id="MobiDB-lite"/>
    </source>
</evidence>
<dbReference type="GO" id="GO:0005634">
    <property type="term" value="C:nucleus"/>
    <property type="evidence" value="ECO:0007669"/>
    <property type="project" value="TreeGrafter"/>
</dbReference>